<sequence>MVGEKTDRRASFEGFLGCSGHRSPASEGSPDRFENSSPIHSVPPVTRRRLLRARLSPNESPQPTPPTWVDSDKGEARKAKPGQITARKALGGNSPHNSTLPKPSSAELESSERERDTVGFLPKLSRILEGKESKAPRRRRSSTVSSTDDYISARRRRPVEDASLARRPVRQKHGSLQRRAESLANLPNPSLVSVLSGLTIRSNTSSGSNSTITQKSYDKSHVSKRRQTKERERLQTKRVPTKTKAMEVQPLSSSVFQYLNDGLTSEQFLNGSPGGGRPQSSSSSASSSASSSDSEHHEGLSSNAEEPLDESPMTSPASIRRPIHEESHYRERFNSDSGISVRESSPDSLTHAPVNYH</sequence>
<name>A0A6A6ETC9_9PEZI</name>
<feature type="region of interest" description="Disordered" evidence="1">
    <location>
        <begin position="1"/>
        <end position="248"/>
    </location>
</feature>
<feature type="compositionally biased region" description="Basic and acidic residues" evidence="1">
    <location>
        <begin position="1"/>
        <end position="11"/>
    </location>
</feature>
<feature type="compositionally biased region" description="Basic residues" evidence="1">
    <location>
        <begin position="167"/>
        <end position="176"/>
    </location>
</feature>
<dbReference type="EMBL" id="ML994610">
    <property type="protein sequence ID" value="KAF2195407.1"/>
    <property type="molecule type" value="Genomic_DNA"/>
</dbReference>
<feature type="region of interest" description="Disordered" evidence="1">
    <location>
        <begin position="265"/>
        <end position="357"/>
    </location>
</feature>
<reference evidence="2" key="1">
    <citation type="journal article" date="2020" name="Stud. Mycol.">
        <title>101 Dothideomycetes genomes: a test case for predicting lifestyles and emergence of pathogens.</title>
        <authorList>
            <person name="Haridas S."/>
            <person name="Albert R."/>
            <person name="Binder M."/>
            <person name="Bloem J."/>
            <person name="Labutti K."/>
            <person name="Salamov A."/>
            <person name="Andreopoulos B."/>
            <person name="Baker S."/>
            <person name="Barry K."/>
            <person name="Bills G."/>
            <person name="Bluhm B."/>
            <person name="Cannon C."/>
            <person name="Castanera R."/>
            <person name="Culley D."/>
            <person name="Daum C."/>
            <person name="Ezra D."/>
            <person name="Gonzalez J."/>
            <person name="Henrissat B."/>
            <person name="Kuo A."/>
            <person name="Liang C."/>
            <person name="Lipzen A."/>
            <person name="Lutzoni F."/>
            <person name="Magnuson J."/>
            <person name="Mondo S."/>
            <person name="Nolan M."/>
            <person name="Ohm R."/>
            <person name="Pangilinan J."/>
            <person name="Park H.-J."/>
            <person name="Ramirez L."/>
            <person name="Alfaro M."/>
            <person name="Sun H."/>
            <person name="Tritt A."/>
            <person name="Yoshinaga Y."/>
            <person name="Zwiers L.-H."/>
            <person name="Turgeon B."/>
            <person name="Goodwin S."/>
            <person name="Spatafora J."/>
            <person name="Crous P."/>
            <person name="Grigoriev I."/>
        </authorList>
    </citation>
    <scope>NUCLEOTIDE SEQUENCE</scope>
    <source>
        <strain evidence="2">CBS 207.26</strain>
    </source>
</reference>
<proteinExistence type="predicted"/>
<evidence type="ECO:0000256" key="1">
    <source>
        <dbReference type="SAM" id="MobiDB-lite"/>
    </source>
</evidence>
<accession>A0A6A6ETC9</accession>
<keyword evidence="3" id="KW-1185">Reference proteome</keyword>
<feature type="compositionally biased region" description="Basic and acidic residues" evidence="1">
    <location>
        <begin position="322"/>
        <end position="334"/>
    </location>
</feature>
<organism evidence="2 3">
    <name type="scientific">Zopfia rhizophila CBS 207.26</name>
    <dbReference type="NCBI Taxonomy" id="1314779"/>
    <lineage>
        <taxon>Eukaryota</taxon>
        <taxon>Fungi</taxon>
        <taxon>Dikarya</taxon>
        <taxon>Ascomycota</taxon>
        <taxon>Pezizomycotina</taxon>
        <taxon>Dothideomycetes</taxon>
        <taxon>Dothideomycetes incertae sedis</taxon>
        <taxon>Zopfiaceae</taxon>
        <taxon>Zopfia</taxon>
    </lineage>
</organism>
<feature type="compositionally biased region" description="Low complexity" evidence="1">
    <location>
        <begin position="280"/>
        <end position="292"/>
    </location>
</feature>
<dbReference type="AlphaFoldDB" id="A0A6A6ETC9"/>
<evidence type="ECO:0000313" key="2">
    <source>
        <dbReference type="EMBL" id="KAF2195407.1"/>
    </source>
</evidence>
<protein>
    <submittedName>
        <fullName evidence="2">Uncharacterized protein</fullName>
    </submittedName>
</protein>
<feature type="compositionally biased region" description="Polar residues" evidence="1">
    <location>
        <begin position="335"/>
        <end position="348"/>
    </location>
</feature>
<evidence type="ECO:0000313" key="3">
    <source>
        <dbReference type="Proteomes" id="UP000800200"/>
    </source>
</evidence>
<feature type="compositionally biased region" description="Low complexity" evidence="1">
    <location>
        <begin position="199"/>
        <end position="213"/>
    </location>
</feature>
<dbReference type="Proteomes" id="UP000800200">
    <property type="component" value="Unassembled WGS sequence"/>
</dbReference>
<feature type="compositionally biased region" description="Basic and acidic residues" evidence="1">
    <location>
        <begin position="126"/>
        <end position="135"/>
    </location>
</feature>
<gene>
    <name evidence="2" type="ORF">K469DRAFT_11054</name>
</gene>